<accession>A0ABX7VPI0</accession>
<reference evidence="2 3" key="1">
    <citation type="submission" date="2019-12" db="EMBL/GenBank/DDBJ databases">
        <title>The whole genome sequencing of a strain isolated from a Mars analog, Dalangtan Playa.</title>
        <authorList>
            <person name="Huang T."/>
        </authorList>
    </citation>
    <scope>NUCLEOTIDE SEQUENCE [LARGE SCALE GENOMIC DNA]</scope>
    <source>
        <strain evidence="2 3">DP4-553-S</strain>
    </source>
</reference>
<organism evidence="2 3">
    <name type="scientific">Sediminibacillus dalangtanensis</name>
    <dbReference type="NCBI Taxonomy" id="2729421"/>
    <lineage>
        <taxon>Bacteria</taxon>
        <taxon>Bacillati</taxon>
        <taxon>Bacillota</taxon>
        <taxon>Bacilli</taxon>
        <taxon>Bacillales</taxon>
        <taxon>Bacillaceae</taxon>
        <taxon>Sediminibacillus</taxon>
    </lineage>
</organism>
<evidence type="ECO:0000313" key="2">
    <source>
        <dbReference type="EMBL" id="QTM98378.1"/>
    </source>
</evidence>
<gene>
    <name evidence="2" type="ORF">ERJ70_03020</name>
</gene>
<sequence length="81" mass="9693">MFYTLVFLLIMFIILFTQQSNGRLRTGALMFAFFGGIWLKQWKDKDPSMLYFSVSLAGLAYYLFHYWKWKRSSTQTKREAS</sequence>
<keyword evidence="3" id="KW-1185">Reference proteome</keyword>
<keyword evidence="1" id="KW-0812">Transmembrane</keyword>
<keyword evidence="1" id="KW-1133">Transmembrane helix</keyword>
<feature type="transmembrane region" description="Helical" evidence="1">
    <location>
        <begin position="48"/>
        <end position="67"/>
    </location>
</feature>
<dbReference type="RefSeq" id="WP_209367106.1">
    <property type="nucleotide sequence ID" value="NZ_CP046956.1"/>
</dbReference>
<evidence type="ECO:0000256" key="1">
    <source>
        <dbReference type="SAM" id="Phobius"/>
    </source>
</evidence>
<evidence type="ECO:0000313" key="3">
    <source>
        <dbReference type="Proteomes" id="UP000665043"/>
    </source>
</evidence>
<keyword evidence="1" id="KW-0472">Membrane</keyword>
<dbReference type="EMBL" id="CP046956">
    <property type="protein sequence ID" value="QTM98378.1"/>
    <property type="molecule type" value="Genomic_DNA"/>
</dbReference>
<name>A0ABX7VPI0_9BACI</name>
<proteinExistence type="predicted"/>
<dbReference type="Proteomes" id="UP000665043">
    <property type="component" value="Chromosome"/>
</dbReference>
<protein>
    <submittedName>
        <fullName evidence="2">Uncharacterized protein</fullName>
    </submittedName>
</protein>